<proteinExistence type="predicted"/>
<name>A0A380TML2_9ZZZZ</name>
<gene>
    <name evidence="1" type="ORF">DF3PB_990005</name>
</gene>
<organism evidence="1">
    <name type="scientific">metagenome</name>
    <dbReference type="NCBI Taxonomy" id="256318"/>
    <lineage>
        <taxon>unclassified sequences</taxon>
        <taxon>metagenomes</taxon>
    </lineage>
</organism>
<reference evidence="1" key="1">
    <citation type="submission" date="2018-07" db="EMBL/GenBank/DDBJ databases">
        <authorList>
            <person name="Quirk P.G."/>
            <person name="Krulwich T.A."/>
        </authorList>
    </citation>
    <scope>NUCLEOTIDE SEQUENCE</scope>
</reference>
<sequence length="26" mass="2970">MSAINLSQRITFLFIRVKSDVIGCEE</sequence>
<dbReference type="AlphaFoldDB" id="A0A380TML2"/>
<evidence type="ECO:0000313" key="1">
    <source>
        <dbReference type="EMBL" id="SUS08964.1"/>
    </source>
</evidence>
<accession>A0A380TML2</accession>
<protein>
    <submittedName>
        <fullName evidence="1">Uncharacterized protein</fullName>
    </submittedName>
</protein>
<dbReference type="EMBL" id="UIDG01000655">
    <property type="protein sequence ID" value="SUS08964.1"/>
    <property type="molecule type" value="Genomic_DNA"/>
</dbReference>